<comment type="caution">
    <text evidence="2">The sequence shown here is derived from an EMBL/GenBank/DDBJ whole genome shotgun (WGS) entry which is preliminary data.</text>
</comment>
<proteinExistence type="predicted"/>
<reference evidence="2" key="1">
    <citation type="journal article" date="2023" name="G3 (Bethesda)">
        <title>A reference genome for the long-term kleptoplast-retaining sea slug Elysia crispata morphotype clarki.</title>
        <authorList>
            <person name="Eastman K.E."/>
            <person name="Pendleton A.L."/>
            <person name="Shaikh M.A."/>
            <person name="Suttiyut T."/>
            <person name="Ogas R."/>
            <person name="Tomko P."/>
            <person name="Gavelis G."/>
            <person name="Widhalm J.R."/>
            <person name="Wisecaver J.H."/>
        </authorList>
    </citation>
    <scope>NUCLEOTIDE SEQUENCE</scope>
    <source>
        <strain evidence="2">ECLA1</strain>
    </source>
</reference>
<protein>
    <submittedName>
        <fullName evidence="2">Uncharacterized protein</fullName>
    </submittedName>
</protein>
<accession>A0AAE1CJJ9</accession>
<feature type="compositionally biased region" description="Basic residues" evidence="1">
    <location>
        <begin position="42"/>
        <end position="61"/>
    </location>
</feature>
<evidence type="ECO:0000256" key="1">
    <source>
        <dbReference type="SAM" id="MobiDB-lite"/>
    </source>
</evidence>
<dbReference type="AlphaFoldDB" id="A0AAE1CJJ9"/>
<evidence type="ECO:0000313" key="3">
    <source>
        <dbReference type="Proteomes" id="UP001283361"/>
    </source>
</evidence>
<dbReference type="PANTHER" id="PTHR31511:SF12">
    <property type="entry name" value="RHO TERMINATION FACTOR N-TERMINAL DOMAIN-CONTAINING PROTEIN"/>
    <property type="match status" value="1"/>
</dbReference>
<keyword evidence="3" id="KW-1185">Reference proteome</keyword>
<gene>
    <name evidence="2" type="ORF">RRG08_054921</name>
</gene>
<dbReference type="EMBL" id="JAWDGP010007912">
    <property type="protein sequence ID" value="KAK3700507.1"/>
    <property type="molecule type" value="Genomic_DNA"/>
</dbReference>
<dbReference type="PANTHER" id="PTHR31511">
    <property type="entry name" value="PROTEIN CBG23764"/>
    <property type="match status" value="1"/>
</dbReference>
<dbReference type="Proteomes" id="UP001283361">
    <property type="component" value="Unassembled WGS sequence"/>
</dbReference>
<name>A0AAE1CJJ9_9GAST</name>
<evidence type="ECO:0000313" key="2">
    <source>
        <dbReference type="EMBL" id="KAK3700507.1"/>
    </source>
</evidence>
<organism evidence="2 3">
    <name type="scientific">Elysia crispata</name>
    <name type="common">lettuce slug</name>
    <dbReference type="NCBI Taxonomy" id="231223"/>
    <lineage>
        <taxon>Eukaryota</taxon>
        <taxon>Metazoa</taxon>
        <taxon>Spiralia</taxon>
        <taxon>Lophotrochozoa</taxon>
        <taxon>Mollusca</taxon>
        <taxon>Gastropoda</taxon>
        <taxon>Heterobranchia</taxon>
        <taxon>Euthyneura</taxon>
        <taxon>Panpulmonata</taxon>
        <taxon>Sacoglossa</taxon>
        <taxon>Placobranchoidea</taxon>
        <taxon>Plakobranchidae</taxon>
        <taxon>Elysia</taxon>
    </lineage>
</organism>
<sequence>MDEYKEQLLAEMPDSTLQDVVRNILDEPISEAVKGRLLKPLLPRKYRPSPPPRRKKAAKRRAIAEEFDPILRHKARNILDDPIPEALKGRLLKPLQSRKYRPPPRKIKERKRKAIEKEFDPTPSQKVLRSVKDYQDEIQGLFAENKADELTFRQTPWALGNFLRGWQMEVPKGHPQGADPRAFLEEVEPLIQKKLGEELKALKGGLKFQLALKVDLVKVNPDGSEEYTDPVLRHKQVAVLQNTVVKNKKAVVNVKNRDDHCLRWALRSAMFQAAKDPHRPTKYPTADGLDFTDIEAPTPISQIGKVECQNNLAINVFGWDKGVIVHRLSKQPEEEPRINLLLIEKGPQPPPL</sequence>
<feature type="region of interest" description="Disordered" evidence="1">
    <location>
        <begin position="41"/>
        <end position="61"/>
    </location>
</feature>